<evidence type="ECO:0000313" key="1">
    <source>
        <dbReference type="EMBL" id="KSU83155.1"/>
    </source>
</evidence>
<dbReference type="AlphaFoldDB" id="A0A0V8J820"/>
<dbReference type="Proteomes" id="UP000054099">
    <property type="component" value="Unassembled WGS sequence"/>
</dbReference>
<dbReference type="EMBL" id="LNQN01000002">
    <property type="protein sequence ID" value="KSU83155.1"/>
    <property type="molecule type" value="Genomic_DNA"/>
</dbReference>
<protein>
    <submittedName>
        <fullName evidence="1">Uncharacterized protein</fullName>
    </submittedName>
</protein>
<sequence length="69" mass="7953">MKDKSIFSKAGKNAFCHFAERSISNTPIISRKISEVMVIAFSGWLLHFHVKINHNDYDLYKVIKGGTRR</sequence>
<comment type="caution">
    <text evidence="1">The sequence shown here is derived from an EMBL/GenBank/DDBJ whole genome shotgun (WGS) entry which is preliminary data.</text>
</comment>
<gene>
    <name evidence="1" type="ORF">AS030_11255</name>
</gene>
<reference evidence="1 2" key="1">
    <citation type="journal article" date="2014" name="Antonie Van Leeuwenhoek">
        <title>Fictibacillus enclensis sp. nov., isolated from marine sediment.</title>
        <authorList>
            <person name="Dastager S.G."/>
            <person name="Mawlankar R."/>
            <person name="Srinivasan K."/>
            <person name="Tang S.K."/>
            <person name="Lee J.C."/>
            <person name="Ramana V.V."/>
            <person name="Shouche Y.S."/>
        </authorList>
    </citation>
    <scope>NUCLEOTIDE SEQUENCE [LARGE SCALE GENOMIC DNA]</scope>
    <source>
        <strain evidence="1 2">NIO-1003</strain>
    </source>
</reference>
<name>A0A0V8J820_9BACL</name>
<evidence type="ECO:0000313" key="2">
    <source>
        <dbReference type="Proteomes" id="UP000054099"/>
    </source>
</evidence>
<accession>A0A0V8J820</accession>
<organism evidence="1 2">
    <name type="scientific">Fictibacillus enclensis</name>
    <dbReference type="NCBI Taxonomy" id="1017270"/>
    <lineage>
        <taxon>Bacteria</taxon>
        <taxon>Bacillati</taxon>
        <taxon>Bacillota</taxon>
        <taxon>Bacilli</taxon>
        <taxon>Bacillales</taxon>
        <taxon>Fictibacillaceae</taxon>
        <taxon>Fictibacillus</taxon>
    </lineage>
</organism>
<keyword evidence="2" id="KW-1185">Reference proteome</keyword>
<proteinExistence type="predicted"/>